<evidence type="ECO:0000313" key="2">
    <source>
        <dbReference type="Proteomes" id="UP001162881"/>
    </source>
</evidence>
<protein>
    <submittedName>
        <fullName evidence="1">Uncharacterized protein</fullName>
    </submittedName>
</protein>
<reference evidence="1" key="1">
    <citation type="submission" date="2022-03" db="EMBL/GenBank/DDBJ databases">
        <title>Identification of a novel bacterium isolated from mangrove sediments.</title>
        <authorList>
            <person name="Pan X."/>
        </authorList>
    </citation>
    <scope>NUCLEOTIDE SEQUENCE</scope>
    <source>
        <strain evidence="1">B1949</strain>
    </source>
</reference>
<sequence length="86" mass="9617">MTEEATKKPVVRGAWSRRDIRFKIPPEAAKRQGLITRMALESFTTKDEAIAYLNGECIALAGRPLDLATHSHKGLEQVIADLRNRS</sequence>
<comment type="caution">
    <text evidence="1">The sequence shown here is derived from an EMBL/GenBank/DDBJ whole genome shotgun (WGS) entry which is preliminary data.</text>
</comment>
<name>A0ABT0BGA0_9SPHN</name>
<keyword evidence="2" id="KW-1185">Reference proteome</keyword>
<evidence type="ECO:0000313" key="1">
    <source>
        <dbReference type="EMBL" id="MCJ2184054.1"/>
    </source>
</evidence>
<dbReference type="EMBL" id="JALHLF010000074">
    <property type="protein sequence ID" value="MCJ2184054.1"/>
    <property type="molecule type" value="Genomic_DNA"/>
</dbReference>
<accession>A0ABT0BGA0</accession>
<gene>
    <name evidence="1" type="ORF">MTR62_15320</name>
</gene>
<dbReference type="Proteomes" id="UP001162881">
    <property type="component" value="Unassembled WGS sequence"/>
</dbReference>
<organism evidence="1 2">
    <name type="scientific">Novosphingobium organovorum</name>
    <dbReference type="NCBI Taxonomy" id="2930092"/>
    <lineage>
        <taxon>Bacteria</taxon>
        <taxon>Pseudomonadati</taxon>
        <taxon>Pseudomonadota</taxon>
        <taxon>Alphaproteobacteria</taxon>
        <taxon>Sphingomonadales</taxon>
        <taxon>Sphingomonadaceae</taxon>
        <taxon>Novosphingobium</taxon>
    </lineage>
</organism>
<proteinExistence type="predicted"/>
<dbReference type="RefSeq" id="WP_244022496.1">
    <property type="nucleotide sequence ID" value="NZ_JALHLF010000074.1"/>
</dbReference>